<evidence type="ECO:0000313" key="3">
    <source>
        <dbReference type="Proteomes" id="UP000253744"/>
    </source>
</evidence>
<proteinExistence type="predicted"/>
<dbReference type="PANTHER" id="PTHR43312:SF1">
    <property type="entry name" value="NADP-DEPENDENT OXIDOREDUCTASE DOMAIN-CONTAINING PROTEIN"/>
    <property type="match status" value="1"/>
</dbReference>
<gene>
    <name evidence="2" type="ORF">DVJ83_12385</name>
</gene>
<feature type="domain" description="NADP-dependent oxidoreductase" evidence="1">
    <location>
        <begin position="51"/>
        <end position="305"/>
    </location>
</feature>
<dbReference type="KEGG" id="dwu:DVJ83_12385"/>
<name>A0A345IJB6_9DEIO</name>
<sequence length="331" mass="35058">MTLSPSDAFRRGAPRLGLGLAALGRPGYLNLGHGADLGKETGTEKSVDALREHTWAMLDEAWAAGVRVFDAARSYGRAEEFLGGWLGARGHAPGTLTVGSKWGYTYVADWRSDAPVHEVKDHSLATLERQWPETLAALGRAPDLYLIHSATLDTGVLDDKRVLARLTELAARGVRVGLSTSGPRQAETLRRALETRTGGVCPFQAVQATWNLLDPSAGAALAEAHAAGWTVVVKEGVANGRLSARGLTGQGDVPAPLAAEAGRLGVTPDAVALAAALRQPWADVVLSGASTPEQLRENLRALELDVDLSALGTLAQPPETYWQERSALAWT</sequence>
<protein>
    <submittedName>
        <fullName evidence="2">Aldo/keto reductase</fullName>
    </submittedName>
</protein>
<reference evidence="2 3" key="1">
    <citation type="submission" date="2018-07" db="EMBL/GenBank/DDBJ databases">
        <title>Complete Genome and Methylome Analysis of Deinococcus wulumuqiensis NEB 479.</title>
        <authorList>
            <person name="Fomenkov A."/>
            <person name="Luyten Y."/>
            <person name="Vincze T."/>
            <person name="Anton B.P."/>
            <person name="Clark T."/>
            <person name="Roberts R.J."/>
            <person name="Morgan R.D."/>
        </authorList>
    </citation>
    <scope>NUCLEOTIDE SEQUENCE [LARGE SCALE GENOMIC DNA]</scope>
    <source>
        <strain evidence="2 3">NEB 479</strain>
    </source>
</reference>
<dbReference type="CDD" id="cd19098">
    <property type="entry name" value="AKR_unchar"/>
    <property type="match status" value="1"/>
</dbReference>
<dbReference type="InterPro" id="IPR053135">
    <property type="entry name" value="AKR2_Oxidoreductase"/>
</dbReference>
<dbReference type="STRING" id="1288484.GCA_000348665_02762"/>
<dbReference type="AlphaFoldDB" id="A0A345IJB6"/>
<dbReference type="PANTHER" id="PTHR43312">
    <property type="entry name" value="D-THREO-ALDOSE 1-DEHYDROGENASE"/>
    <property type="match status" value="1"/>
</dbReference>
<accession>A0A345IJB6</accession>
<dbReference type="EMBL" id="CP031158">
    <property type="protein sequence ID" value="AXG99788.1"/>
    <property type="molecule type" value="Genomic_DNA"/>
</dbReference>
<dbReference type="Pfam" id="PF00248">
    <property type="entry name" value="Aldo_ket_red"/>
    <property type="match status" value="1"/>
</dbReference>
<evidence type="ECO:0000313" key="2">
    <source>
        <dbReference type="EMBL" id="AXG99788.1"/>
    </source>
</evidence>
<dbReference type="InterPro" id="IPR036812">
    <property type="entry name" value="NAD(P)_OxRdtase_dom_sf"/>
</dbReference>
<dbReference type="SUPFAM" id="SSF51430">
    <property type="entry name" value="NAD(P)-linked oxidoreductase"/>
    <property type="match status" value="1"/>
</dbReference>
<dbReference type="Proteomes" id="UP000253744">
    <property type="component" value="Chromosome"/>
</dbReference>
<evidence type="ECO:0000259" key="1">
    <source>
        <dbReference type="Pfam" id="PF00248"/>
    </source>
</evidence>
<dbReference type="Gene3D" id="3.20.20.100">
    <property type="entry name" value="NADP-dependent oxidoreductase domain"/>
    <property type="match status" value="1"/>
</dbReference>
<dbReference type="RefSeq" id="WP_114672551.1">
    <property type="nucleotide sequence ID" value="NZ_CP031158.1"/>
</dbReference>
<dbReference type="InterPro" id="IPR023210">
    <property type="entry name" value="NADP_OxRdtase_dom"/>
</dbReference>
<organism evidence="2 3">
    <name type="scientific">Deinococcus wulumuqiensis</name>
    <dbReference type="NCBI Taxonomy" id="980427"/>
    <lineage>
        <taxon>Bacteria</taxon>
        <taxon>Thermotogati</taxon>
        <taxon>Deinococcota</taxon>
        <taxon>Deinococci</taxon>
        <taxon>Deinococcales</taxon>
        <taxon>Deinococcaceae</taxon>
        <taxon>Deinococcus</taxon>
    </lineage>
</organism>